<feature type="domain" description="FAD/NAD(P)-binding" evidence="1">
    <location>
        <begin position="112"/>
        <end position="227"/>
    </location>
</feature>
<dbReference type="InterPro" id="IPR015904">
    <property type="entry name" value="Sulphide_quinone_reductase"/>
</dbReference>
<dbReference type="KEGG" id="pgri:PgNI_10053"/>
<dbReference type="PANTHER" id="PTHR10632">
    <property type="entry name" value="SULFIDE:QUINONE OXIDOREDUCTASE"/>
    <property type="match status" value="1"/>
</dbReference>
<dbReference type="GO" id="GO:0071949">
    <property type="term" value="F:FAD binding"/>
    <property type="evidence" value="ECO:0007669"/>
    <property type="project" value="TreeGrafter"/>
</dbReference>
<gene>
    <name evidence="3" type="ORF">PgNI_10053</name>
</gene>
<dbReference type="SUPFAM" id="SSF51905">
    <property type="entry name" value="FAD/NAD(P)-binding domain"/>
    <property type="match status" value="2"/>
</dbReference>
<reference evidence="3" key="3">
    <citation type="submission" date="2025-08" db="UniProtKB">
        <authorList>
            <consortium name="RefSeq"/>
        </authorList>
    </citation>
    <scope>IDENTIFICATION</scope>
    <source>
        <strain evidence="3">NI907</strain>
    </source>
</reference>
<dbReference type="FunFam" id="3.50.50.60:FF:000203">
    <property type="entry name" value="Related to sulfide:quinone oxidoreductase, mitochondrial"/>
    <property type="match status" value="1"/>
</dbReference>
<protein>
    <recommendedName>
        <fullName evidence="1">FAD/NAD(P)-binding domain-containing protein</fullName>
    </recommendedName>
</protein>
<evidence type="ECO:0000313" key="3">
    <source>
        <dbReference type="RefSeq" id="XP_030978139.1"/>
    </source>
</evidence>
<dbReference type="GeneID" id="41964939"/>
<dbReference type="Proteomes" id="UP000515153">
    <property type="component" value="Unplaced"/>
</dbReference>
<reference evidence="3" key="1">
    <citation type="journal article" date="2019" name="Mol. Biol. Evol.">
        <title>Blast fungal genomes show frequent chromosomal changes, gene gains and losses, and effector gene turnover.</title>
        <authorList>
            <person name="Gomez Luciano L.B."/>
            <person name="Jason Tsai I."/>
            <person name="Chuma I."/>
            <person name="Tosa Y."/>
            <person name="Chen Y.H."/>
            <person name="Li J.Y."/>
            <person name="Li M.Y."/>
            <person name="Jade Lu M.Y."/>
            <person name="Nakayashiki H."/>
            <person name="Li W.H."/>
        </authorList>
    </citation>
    <scope>NUCLEOTIDE SEQUENCE</scope>
    <source>
        <strain evidence="3">NI907</strain>
    </source>
</reference>
<evidence type="ECO:0000259" key="1">
    <source>
        <dbReference type="Pfam" id="PF07992"/>
    </source>
</evidence>
<evidence type="ECO:0000313" key="2">
    <source>
        <dbReference type="Proteomes" id="UP000515153"/>
    </source>
</evidence>
<proteinExistence type="predicted"/>
<dbReference type="AlphaFoldDB" id="A0A6P8ATE3"/>
<dbReference type="GO" id="GO:0005739">
    <property type="term" value="C:mitochondrion"/>
    <property type="evidence" value="ECO:0007669"/>
    <property type="project" value="TreeGrafter"/>
</dbReference>
<dbReference type="GO" id="GO:0070221">
    <property type="term" value="P:sulfide oxidation, using sulfide:quinone oxidoreductase"/>
    <property type="evidence" value="ECO:0007669"/>
    <property type="project" value="TreeGrafter"/>
</dbReference>
<keyword evidence="2" id="KW-1185">Reference proteome</keyword>
<dbReference type="GO" id="GO:0070224">
    <property type="term" value="F:sulfide:quinone oxidoreductase activity"/>
    <property type="evidence" value="ECO:0007669"/>
    <property type="project" value="TreeGrafter"/>
</dbReference>
<accession>A0A6P8ATE3</accession>
<dbReference type="Pfam" id="PF07992">
    <property type="entry name" value="Pyr_redox_2"/>
    <property type="match status" value="1"/>
</dbReference>
<name>A0A6P8ATE3_PYRGI</name>
<dbReference type="Gene3D" id="3.50.50.60">
    <property type="entry name" value="FAD/NAD(P)-binding domain"/>
    <property type="match status" value="2"/>
</dbReference>
<dbReference type="InterPro" id="IPR023753">
    <property type="entry name" value="FAD/NAD-binding_dom"/>
</dbReference>
<dbReference type="InterPro" id="IPR036188">
    <property type="entry name" value="FAD/NAD-bd_sf"/>
</dbReference>
<reference evidence="3" key="2">
    <citation type="submission" date="2019-10" db="EMBL/GenBank/DDBJ databases">
        <authorList>
            <consortium name="NCBI Genome Project"/>
        </authorList>
    </citation>
    <scope>NUCLEOTIDE SEQUENCE</scope>
    <source>
        <strain evidence="3">NI907</strain>
    </source>
</reference>
<sequence length="524" mass="56962">MFEVPSRQLLHGETPSQPYQRGVATKFGRFLGGNPRMQKQCRNTPPIFFSTHPVAVFPSPHRPATAETKTTYSHKTMFRIASRTAAAPARGAGKTRSFATVSPVTGATRSHKVVVVGGGTGGICASHQLLRSGRFAQDDIAIVDPASHHHYQPGWTLVGGGLKTAEELEKPMKELVDPKFKFYNNGVKSLNPEENSVTLESGDKVSYEHLILAPGIKIDYSSIKGLPEALADKSSLVSTIYGRDTVPKVFSTIQSLKQGTAIFTQPVGVVKCAGAPQKIMWMALDHWKRAGLYDGSNPSTSPINISFATGLPVMFGVPKYAATLERLRKERGVEGLFQHDLVEVNSGNVATFALPDGKGTVTKKFDLMHVVPKMGPHAFVKSSALVDATGFIDVDQATTRSKRFGNVWAIGDATNLPTAKTAAAITAQSPVLVGNLLRVMDGKDGGELTYDGYTSCPLITSYDKVLLAEFKYGGQPKETFGKLVDQSEPNRAFYHLKKDFFPWVYQNYMVKGKWGGPKGWISKP</sequence>
<dbReference type="PANTHER" id="PTHR10632:SF2">
    <property type="entry name" value="SULFIDE:QUINONE OXIDOREDUCTASE, MITOCHONDRIAL"/>
    <property type="match status" value="1"/>
</dbReference>
<dbReference type="RefSeq" id="XP_030978139.1">
    <property type="nucleotide sequence ID" value="XM_031130031.1"/>
</dbReference>
<organism evidence="2 3">
    <name type="scientific">Pyricularia grisea</name>
    <name type="common">Crabgrass-specific blast fungus</name>
    <name type="synonym">Magnaporthe grisea</name>
    <dbReference type="NCBI Taxonomy" id="148305"/>
    <lineage>
        <taxon>Eukaryota</taxon>
        <taxon>Fungi</taxon>
        <taxon>Dikarya</taxon>
        <taxon>Ascomycota</taxon>
        <taxon>Pezizomycotina</taxon>
        <taxon>Sordariomycetes</taxon>
        <taxon>Sordariomycetidae</taxon>
        <taxon>Magnaporthales</taxon>
        <taxon>Pyriculariaceae</taxon>
        <taxon>Pyricularia</taxon>
    </lineage>
</organism>